<keyword evidence="2" id="KW-1185">Reference proteome</keyword>
<dbReference type="Proteomes" id="UP001165289">
    <property type="component" value="Unassembled WGS sequence"/>
</dbReference>
<proteinExistence type="predicted"/>
<reference evidence="1 2" key="1">
    <citation type="journal article" date="2023" name="BMC Biol.">
        <title>The compact genome of the sponge Oopsacas minuta (Hexactinellida) is lacking key metazoan core genes.</title>
        <authorList>
            <person name="Santini S."/>
            <person name="Schenkelaars Q."/>
            <person name="Jourda C."/>
            <person name="Duchesne M."/>
            <person name="Belahbib H."/>
            <person name="Rocher C."/>
            <person name="Selva M."/>
            <person name="Riesgo A."/>
            <person name="Vervoort M."/>
            <person name="Leys S.P."/>
            <person name="Kodjabachian L."/>
            <person name="Le Bivic A."/>
            <person name="Borchiellini C."/>
            <person name="Claverie J.M."/>
            <person name="Renard E."/>
        </authorList>
    </citation>
    <scope>NUCLEOTIDE SEQUENCE [LARGE SCALE GENOMIC DNA]</scope>
    <source>
        <strain evidence="1">SPO-2</strain>
    </source>
</reference>
<protein>
    <submittedName>
        <fullName evidence="1">Uncharacterized protein</fullName>
    </submittedName>
</protein>
<evidence type="ECO:0000313" key="1">
    <source>
        <dbReference type="EMBL" id="KAI6654401.1"/>
    </source>
</evidence>
<evidence type="ECO:0000313" key="2">
    <source>
        <dbReference type="Proteomes" id="UP001165289"/>
    </source>
</evidence>
<dbReference type="EMBL" id="JAKMXF010000222">
    <property type="protein sequence ID" value="KAI6654401.1"/>
    <property type="molecule type" value="Genomic_DNA"/>
</dbReference>
<accession>A0AAV7K2B7</accession>
<comment type="caution">
    <text evidence="1">The sequence shown here is derived from an EMBL/GenBank/DDBJ whole genome shotgun (WGS) entry which is preliminary data.</text>
</comment>
<name>A0AAV7K2B7_9METZ</name>
<organism evidence="1 2">
    <name type="scientific">Oopsacas minuta</name>
    <dbReference type="NCBI Taxonomy" id="111878"/>
    <lineage>
        <taxon>Eukaryota</taxon>
        <taxon>Metazoa</taxon>
        <taxon>Porifera</taxon>
        <taxon>Hexactinellida</taxon>
        <taxon>Hexasterophora</taxon>
        <taxon>Lyssacinosida</taxon>
        <taxon>Leucopsacidae</taxon>
        <taxon>Oopsacas</taxon>
    </lineage>
</organism>
<sequence>MYFSQFLSSLDEVRITDDKLFSLTFESEFNVAILGHPDYIGDLKEDYIKASTNEKIEKGMMAWEKISFETFDFTKGQSSNNLFQPNG</sequence>
<dbReference type="AlphaFoldDB" id="A0AAV7K2B7"/>
<gene>
    <name evidence="1" type="ORF">LOD99_797</name>
</gene>